<dbReference type="RefSeq" id="WP_092574072.1">
    <property type="nucleotide sequence ID" value="NZ_FMAF01000006.1"/>
</dbReference>
<dbReference type="AlphaFoldDB" id="A0A1C3VSG2"/>
<organism evidence="1 2">
    <name type="scientific">Rhizobium lusitanum</name>
    <dbReference type="NCBI Taxonomy" id="293958"/>
    <lineage>
        <taxon>Bacteria</taxon>
        <taxon>Pseudomonadati</taxon>
        <taxon>Pseudomonadota</taxon>
        <taxon>Alphaproteobacteria</taxon>
        <taxon>Hyphomicrobiales</taxon>
        <taxon>Rhizobiaceae</taxon>
        <taxon>Rhizobium/Agrobacterium group</taxon>
        <taxon>Rhizobium</taxon>
    </lineage>
</organism>
<reference evidence="1 2" key="1">
    <citation type="submission" date="2016-08" db="EMBL/GenBank/DDBJ databases">
        <authorList>
            <person name="Seilhamer J.J."/>
        </authorList>
    </citation>
    <scope>NUCLEOTIDE SEQUENCE [LARGE SCALE GENOMIC DNA]</scope>
    <source>
        <strain evidence="1 2">P1-7</strain>
    </source>
</reference>
<name>A0A1C3VSG2_9HYPH</name>
<dbReference type="InterPro" id="IPR010373">
    <property type="entry name" value="DUF968"/>
</dbReference>
<sequence>MASRIAYIPREEPPKRRPAKRADYISFIHELPCVVTGRYGVQAAHVSFANTWHGHFGRGKGTKAPDRFALPLIAEEHALQHSGKLGTEQAYWLAKGVDPHELANTLWGIFCDYDRAEAVVRCTARINQGLALAGRLRERIEQ</sequence>
<dbReference type="Pfam" id="PF06147">
    <property type="entry name" value="DUF968"/>
    <property type="match status" value="1"/>
</dbReference>
<evidence type="ECO:0000313" key="1">
    <source>
        <dbReference type="EMBL" id="SCB30716.1"/>
    </source>
</evidence>
<proteinExistence type="predicted"/>
<accession>A0A1C3VSG2</accession>
<dbReference type="Proteomes" id="UP000199205">
    <property type="component" value="Unassembled WGS sequence"/>
</dbReference>
<dbReference type="EMBL" id="FMAF01000006">
    <property type="protein sequence ID" value="SCB30716.1"/>
    <property type="molecule type" value="Genomic_DNA"/>
</dbReference>
<evidence type="ECO:0000313" key="2">
    <source>
        <dbReference type="Proteomes" id="UP000199205"/>
    </source>
</evidence>
<dbReference type="OrthoDB" id="149299at2"/>
<gene>
    <name evidence="1" type="ORF">GA0061101_106146</name>
</gene>
<protein>
    <recommendedName>
        <fullName evidence="3">DUF968 domain-containing protein</fullName>
    </recommendedName>
</protein>
<evidence type="ECO:0008006" key="3">
    <source>
        <dbReference type="Google" id="ProtNLM"/>
    </source>
</evidence>